<dbReference type="InterPro" id="IPR036866">
    <property type="entry name" value="RibonucZ/Hydroxyglut_hydro"/>
</dbReference>
<reference evidence="2" key="1">
    <citation type="submission" date="2005-09" db="EMBL/GenBank/DDBJ databases">
        <title>Annotation of the Aspergillus terreus NIH2624 genome.</title>
        <authorList>
            <person name="Birren B.W."/>
            <person name="Lander E.S."/>
            <person name="Galagan J.E."/>
            <person name="Nusbaum C."/>
            <person name="Devon K."/>
            <person name="Henn M."/>
            <person name="Ma L.-J."/>
            <person name="Jaffe D.B."/>
            <person name="Butler J."/>
            <person name="Alvarez P."/>
            <person name="Gnerre S."/>
            <person name="Grabherr M."/>
            <person name="Kleber M."/>
            <person name="Mauceli E.W."/>
            <person name="Brockman W."/>
            <person name="Rounsley S."/>
            <person name="Young S.K."/>
            <person name="LaButti K."/>
            <person name="Pushparaj V."/>
            <person name="DeCaprio D."/>
            <person name="Crawford M."/>
            <person name="Koehrsen M."/>
            <person name="Engels R."/>
            <person name="Montgomery P."/>
            <person name="Pearson M."/>
            <person name="Howarth C."/>
            <person name="Larson L."/>
            <person name="Luoma S."/>
            <person name="White J."/>
            <person name="Alvarado L."/>
            <person name="Kodira C.D."/>
            <person name="Zeng Q."/>
            <person name="Oleary S."/>
            <person name="Yandava C."/>
            <person name="Denning D.W."/>
            <person name="Nierman W.C."/>
            <person name="Milne T."/>
            <person name="Madden K."/>
        </authorList>
    </citation>
    <scope>NUCLEOTIDE SEQUENCE [LARGE SCALE GENOMIC DNA]</scope>
    <source>
        <strain evidence="2">NIH 2624 / FGSC A1156</strain>
    </source>
</reference>
<evidence type="ECO:0000313" key="1">
    <source>
        <dbReference type="EMBL" id="EAU30037.1"/>
    </source>
</evidence>
<name>Q0C8Y8_ASPTN</name>
<protein>
    <recommendedName>
        <fullName evidence="3">Metallo-beta-lactamase domain-containing protein</fullName>
    </recommendedName>
</protein>
<sequence length="254" mass="27896">MVLQHQVFFSKRDRATRTGPSGSDHLRWVPMRSTLMHTGRTSSASISPIRTTTITSEARPFSKHFPRAKIRATGRATGEAASRMENGHCPERLQGLWEKLFPGEIPDAFASAEALPQDEFDLEREKLIVVRLGHTDCDETTALWVPSAGLLVAVYGSTHPYMGESGTLEARLTWITALDKLAALKPMVVVGGHTNPNSPLGPDAISQTRTYVEDFNRTVESQAAEEIYARMMDCYPSCLNPGSLWAGAALSKPK</sequence>
<dbReference type="Gene3D" id="3.60.15.10">
    <property type="entry name" value="Ribonuclease Z/Hydroxyacylglutathione hydrolase-like"/>
    <property type="match status" value="1"/>
</dbReference>
<dbReference type="GeneID" id="4354561"/>
<dbReference type="OMA" id="HLKWVPT"/>
<dbReference type="AlphaFoldDB" id="Q0C8Y8"/>
<accession>Q0C8Y8</accession>
<dbReference type="VEuPathDB" id="FungiDB:ATEG_09846"/>
<dbReference type="OrthoDB" id="536211at2759"/>
<dbReference type="Proteomes" id="UP000007963">
    <property type="component" value="Unassembled WGS sequence"/>
</dbReference>
<dbReference type="HOGENOM" id="CLU_054962_1_0_1"/>
<gene>
    <name evidence="1" type="ORF">ATEG_09846</name>
</gene>
<evidence type="ECO:0008006" key="3">
    <source>
        <dbReference type="Google" id="ProtNLM"/>
    </source>
</evidence>
<dbReference type="RefSeq" id="XP_001218468.1">
    <property type="nucleotide sequence ID" value="XM_001218467.1"/>
</dbReference>
<proteinExistence type="predicted"/>
<dbReference type="EMBL" id="CH476608">
    <property type="protein sequence ID" value="EAU30037.1"/>
    <property type="molecule type" value="Genomic_DNA"/>
</dbReference>
<organism evidence="1 2">
    <name type="scientific">Aspergillus terreus (strain NIH 2624 / FGSC A1156)</name>
    <dbReference type="NCBI Taxonomy" id="341663"/>
    <lineage>
        <taxon>Eukaryota</taxon>
        <taxon>Fungi</taxon>
        <taxon>Dikarya</taxon>
        <taxon>Ascomycota</taxon>
        <taxon>Pezizomycotina</taxon>
        <taxon>Eurotiomycetes</taxon>
        <taxon>Eurotiomycetidae</taxon>
        <taxon>Eurotiales</taxon>
        <taxon>Aspergillaceae</taxon>
        <taxon>Aspergillus</taxon>
        <taxon>Aspergillus subgen. Circumdati</taxon>
    </lineage>
</organism>
<evidence type="ECO:0000313" key="2">
    <source>
        <dbReference type="Proteomes" id="UP000007963"/>
    </source>
</evidence>
<dbReference type="SUPFAM" id="SSF56281">
    <property type="entry name" value="Metallo-hydrolase/oxidoreductase"/>
    <property type="match status" value="1"/>
</dbReference>